<comment type="caution">
    <text evidence="1">The sequence shown here is derived from an EMBL/GenBank/DDBJ whole genome shotgun (WGS) entry which is preliminary data.</text>
</comment>
<dbReference type="Proteomes" id="UP000810130">
    <property type="component" value="Unassembled WGS sequence"/>
</dbReference>
<reference evidence="1 2" key="1">
    <citation type="submission" date="2021-04" db="EMBL/GenBank/DDBJ databases">
        <title>Genomic and host-range diversity within the Dickeya zeae complex, identification of D. zeae and D. oryzae members, proposal of two novel subspecies D. zeae subsp. zeae subsp. nov. and D. zeae subsp. dombae subsp. nov.</title>
        <authorList>
            <person name="Van Gijsegem F."/>
            <person name="Hugouvieux-Cotte-Pattat N."/>
        </authorList>
    </citation>
    <scope>NUCLEOTIDE SEQUENCE [LARGE SCALE GENOMIC DNA]</scope>
    <source>
        <strain evidence="1 2">FVG03</strain>
    </source>
</reference>
<keyword evidence="2" id="KW-1185">Reference proteome</keyword>
<evidence type="ECO:0000313" key="1">
    <source>
        <dbReference type="EMBL" id="MBP2856802.1"/>
    </source>
</evidence>
<dbReference type="RefSeq" id="WP_210174351.1">
    <property type="nucleotide sequence ID" value="NZ_JAGJWX010000003.1"/>
</dbReference>
<sequence>MDDMNFEALPPQQLYDMAVQVLDSSDASKLPDATLQMLRNAKARALRNGAIASPNDEGEDTAKTLSLRERINNAIREILEKGLASLEKVIKVIGYNFPFTKSAFSNETSVLTAPTYHSPSFKKPLLVESYKWARAPPFVADLA</sequence>
<name>A0ABS5B9P6_9GAMM</name>
<organism evidence="1 2">
    <name type="scientific">Dickeya oryzae</name>
    <dbReference type="NCBI Taxonomy" id="1240404"/>
    <lineage>
        <taxon>Bacteria</taxon>
        <taxon>Pseudomonadati</taxon>
        <taxon>Pseudomonadota</taxon>
        <taxon>Gammaproteobacteria</taxon>
        <taxon>Enterobacterales</taxon>
        <taxon>Pectobacteriaceae</taxon>
        <taxon>Dickeya</taxon>
    </lineage>
</organism>
<evidence type="ECO:0000313" key="2">
    <source>
        <dbReference type="Proteomes" id="UP000810130"/>
    </source>
</evidence>
<accession>A0ABS5B9P6</accession>
<protein>
    <submittedName>
        <fullName evidence="1">Uncharacterized protein</fullName>
    </submittedName>
</protein>
<dbReference type="EMBL" id="JAGJWX010000003">
    <property type="protein sequence ID" value="MBP2856802.1"/>
    <property type="molecule type" value="Genomic_DNA"/>
</dbReference>
<proteinExistence type="predicted"/>
<gene>
    <name evidence="1" type="ORF">J8657_04240</name>
</gene>